<comment type="caution">
    <text evidence="1">The sequence shown here is derived from an EMBL/GenBank/DDBJ whole genome shotgun (WGS) entry which is preliminary data.</text>
</comment>
<keyword evidence="2" id="KW-1185">Reference proteome</keyword>
<dbReference type="EMBL" id="JAHESD010000076">
    <property type="protein sequence ID" value="MBT1705982.1"/>
    <property type="molecule type" value="Genomic_DNA"/>
</dbReference>
<proteinExistence type="predicted"/>
<gene>
    <name evidence="1" type="ORF">KK060_22010</name>
</gene>
<evidence type="ECO:0000313" key="2">
    <source>
        <dbReference type="Proteomes" id="UP000772618"/>
    </source>
</evidence>
<name>A0ABS5VYR0_9BACT</name>
<reference evidence="1 2" key="1">
    <citation type="submission" date="2021-05" db="EMBL/GenBank/DDBJ databases">
        <title>A Polyphasic approach of four new species of the genus Ohtaekwangia: Ohtaekwangia histidinii sp. nov., Ohtaekwangia cretensis sp. nov., Ohtaekwangia indiensis sp. nov., Ohtaekwangia reichenbachii sp. nov. from diverse environment.</title>
        <authorList>
            <person name="Octaviana S."/>
        </authorList>
    </citation>
    <scope>NUCLEOTIDE SEQUENCE [LARGE SCALE GENOMIC DNA]</scope>
    <source>
        <strain evidence="1 2">PWU20</strain>
    </source>
</reference>
<organism evidence="1 2">
    <name type="scientific">Chryseosolibacter indicus</name>
    <dbReference type="NCBI Taxonomy" id="2782351"/>
    <lineage>
        <taxon>Bacteria</taxon>
        <taxon>Pseudomonadati</taxon>
        <taxon>Bacteroidota</taxon>
        <taxon>Cytophagia</taxon>
        <taxon>Cytophagales</taxon>
        <taxon>Chryseotaleaceae</taxon>
        <taxon>Chryseosolibacter</taxon>
    </lineage>
</organism>
<dbReference type="RefSeq" id="WP_254156523.1">
    <property type="nucleotide sequence ID" value="NZ_JAHESD010000076.1"/>
</dbReference>
<evidence type="ECO:0000313" key="1">
    <source>
        <dbReference type="EMBL" id="MBT1705982.1"/>
    </source>
</evidence>
<accession>A0ABS5VYR0</accession>
<sequence>MKRILAIVLIFIHLLNIVGFYGLFSHLEILNNKHIASRLNDEVYAGSDAITLKIPLALPYSFGQQNYERVDGKFNYEGEVYRLVKQKLYNDTLYIVCVKDKKGTVIKDAIEDLASTLTDKPINSKSSSKTANIFLKDFETSIALEITSVRYPVNIAAQPCYTNIYFFDCIKSLDRPPQV</sequence>
<protein>
    <submittedName>
        <fullName evidence="1">Uncharacterized protein</fullName>
    </submittedName>
</protein>
<dbReference type="Proteomes" id="UP000772618">
    <property type="component" value="Unassembled WGS sequence"/>
</dbReference>